<keyword evidence="6 7" id="KW-0862">Zinc</keyword>
<dbReference type="GO" id="GO:0004222">
    <property type="term" value="F:metalloendopeptidase activity"/>
    <property type="evidence" value="ECO:0007669"/>
    <property type="project" value="InterPro"/>
</dbReference>
<dbReference type="NCBIfam" id="TIGR00043">
    <property type="entry name" value="rRNA maturation RNase YbeY"/>
    <property type="match status" value="1"/>
</dbReference>
<evidence type="ECO:0000256" key="1">
    <source>
        <dbReference type="ARBA" id="ARBA00010875"/>
    </source>
</evidence>
<keyword evidence="10" id="KW-1185">Reference proteome</keyword>
<dbReference type="GO" id="GO:0008270">
    <property type="term" value="F:zinc ion binding"/>
    <property type="evidence" value="ECO:0007669"/>
    <property type="project" value="UniProtKB-UniRule"/>
</dbReference>
<dbReference type="GO" id="GO:0005737">
    <property type="term" value="C:cytoplasm"/>
    <property type="evidence" value="ECO:0007669"/>
    <property type="project" value="UniProtKB-SubCell"/>
</dbReference>
<dbReference type="GO" id="GO:0004521">
    <property type="term" value="F:RNA endonuclease activity"/>
    <property type="evidence" value="ECO:0007669"/>
    <property type="project" value="UniProtKB-UniRule"/>
</dbReference>
<gene>
    <name evidence="7 9" type="primary">ybeY</name>
    <name evidence="9" type="ORF">GTK07_02190</name>
</gene>
<name>A0A6I5KXH6_9FLAO</name>
<dbReference type="EMBL" id="JAAAMI010000001">
    <property type="protein sequence ID" value="NDV42121.1"/>
    <property type="molecule type" value="Genomic_DNA"/>
</dbReference>
<accession>A0A6I5KXH6</accession>
<evidence type="ECO:0000256" key="2">
    <source>
        <dbReference type="ARBA" id="ARBA00022722"/>
    </source>
</evidence>
<feature type="binding site" evidence="7">
    <location>
        <position position="115"/>
    </location>
    <ligand>
        <name>Zn(2+)</name>
        <dbReference type="ChEBI" id="CHEBI:29105"/>
        <note>catalytic</note>
    </ligand>
</feature>
<dbReference type="SUPFAM" id="SSF55486">
    <property type="entry name" value="Metalloproteases ('zincins'), catalytic domain"/>
    <property type="match status" value="1"/>
</dbReference>
<comment type="caution">
    <text evidence="9">The sequence shown here is derived from an EMBL/GenBank/DDBJ whole genome shotgun (WGS) entry which is preliminary data.</text>
</comment>
<keyword evidence="7" id="KW-0963">Cytoplasm</keyword>
<evidence type="ECO:0000256" key="7">
    <source>
        <dbReference type="HAMAP-Rule" id="MF_00009"/>
    </source>
</evidence>
<dbReference type="InterPro" id="IPR020549">
    <property type="entry name" value="YbeY_CS"/>
</dbReference>
<dbReference type="PANTHER" id="PTHR46986:SF1">
    <property type="entry name" value="ENDORIBONUCLEASE YBEY, CHLOROPLASTIC"/>
    <property type="match status" value="1"/>
</dbReference>
<feature type="binding site" evidence="7">
    <location>
        <position position="105"/>
    </location>
    <ligand>
        <name>Zn(2+)</name>
        <dbReference type="ChEBI" id="CHEBI:29105"/>
        <note>catalytic</note>
    </ligand>
</feature>
<keyword evidence="4 7" id="KW-0255">Endonuclease</keyword>
<dbReference type="AlphaFoldDB" id="A0A6I5KXH6"/>
<reference evidence="9 10" key="1">
    <citation type="submission" date="2020-01" db="EMBL/GenBank/DDBJ databases">
        <title>Muricauda sediminis sp.nov. 40Bstr401.</title>
        <authorList>
            <person name="Xue Z."/>
            <person name="Zhu S."/>
            <person name="Ren N."/>
            <person name="Chen T."/>
            <person name="Chen X."/>
            <person name="Chen J."/>
            <person name="Yang J."/>
        </authorList>
    </citation>
    <scope>NUCLEOTIDE SEQUENCE [LARGE SCALE GENOMIC DNA]</scope>
    <source>
        <strain evidence="9 10">40Bstr401</strain>
    </source>
</reference>
<dbReference type="InterPro" id="IPR002036">
    <property type="entry name" value="YbeY"/>
</dbReference>
<dbReference type="InterPro" id="IPR023091">
    <property type="entry name" value="MetalPrtase_cat_dom_sf_prd"/>
</dbReference>
<keyword evidence="7" id="KW-0698">rRNA processing</keyword>
<evidence type="ECO:0000256" key="4">
    <source>
        <dbReference type="ARBA" id="ARBA00022759"/>
    </source>
</evidence>
<feature type="region of interest" description="Disordered" evidence="8">
    <location>
        <begin position="116"/>
        <end position="139"/>
    </location>
</feature>
<organism evidence="9 10">
    <name type="scientific">Flagellimonas sediminis</name>
    <dbReference type="NCBI Taxonomy" id="2696468"/>
    <lineage>
        <taxon>Bacteria</taxon>
        <taxon>Pseudomonadati</taxon>
        <taxon>Bacteroidota</taxon>
        <taxon>Flavobacteriia</taxon>
        <taxon>Flavobacteriales</taxon>
        <taxon>Flavobacteriaceae</taxon>
        <taxon>Flagellimonas</taxon>
    </lineage>
</organism>
<proteinExistence type="inferred from homology"/>
<keyword evidence="5 7" id="KW-0378">Hydrolase</keyword>
<evidence type="ECO:0000313" key="10">
    <source>
        <dbReference type="Proteomes" id="UP000468707"/>
    </source>
</evidence>
<dbReference type="Gene3D" id="3.40.390.30">
    <property type="entry name" value="Metalloproteases ('zincins'), catalytic domain"/>
    <property type="match status" value="1"/>
</dbReference>
<dbReference type="EC" id="3.1.-.-" evidence="7"/>
<evidence type="ECO:0000256" key="8">
    <source>
        <dbReference type="SAM" id="MobiDB-lite"/>
    </source>
</evidence>
<keyword evidence="7" id="KW-0690">Ribosome biogenesis</keyword>
<dbReference type="PANTHER" id="PTHR46986">
    <property type="entry name" value="ENDORIBONUCLEASE YBEY, CHLOROPLASTIC"/>
    <property type="match status" value="1"/>
</dbReference>
<sequence length="139" mass="16404">MIEFHFKSDLLFDNKSDYSDWINRILESEGFVLGQIDYIFCTDDYLLELNQEYLNHDTFTDIITFDYTDGITISGDIFISTDRVKENASSFEVGFEEELLRVMSHGVLHLMGYGDKSEKDQRQMRSKEEEKMNMFHVEP</sequence>
<keyword evidence="2 7" id="KW-0540">Nuclease</keyword>
<dbReference type="GO" id="GO:0006364">
    <property type="term" value="P:rRNA processing"/>
    <property type="evidence" value="ECO:0007669"/>
    <property type="project" value="UniProtKB-UniRule"/>
</dbReference>
<evidence type="ECO:0000256" key="6">
    <source>
        <dbReference type="ARBA" id="ARBA00022833"/>
    </source>
</evidence>
<comment type="similarity">
    <text evidence="1 7">Belongs to the endoribonuclease YbeY family.</text>
</comment>
<keyword evidence="3 7" id="KW-0479">Metal-binding</keyword>
<comment type="function">
    <text evidence="7">Single strand-specific metallo-endoribonuclease involved in late-stage 70S ribosome quality control and in maturation of the 3' terminus of the 16S rRNA.</text>
</comment>
<dbReference type="RefSeq" id="WP_163632589.1">
    <property type="nucleotide sequence ID" value="NZ_JAAAMI010000001.1"/>
</dbReference>
<protein>
    <recommendedName>
        <fullName evidence="7">Endoribonuclease YbeY</fullName>
        <ecNumber evidence="7">3.1.-.-</ecNumber>
    </recommendedName>
</protein>
<evidence type="ECO:0000256" key="5">
    <source>
        <dbReference type="ARBA" id="ARBA00022801"/>
    </source>
</evidence>
<comment type="cofactor">
    <cofactor evidence="7">
        <name>Zn(2+)</name>
        <dbReference type="ChEBI" id="CHEBI:29105"/>
    </cofactor>
    <text evidence="7">Binds 1 zinc ion.</text>
</comment>
<comment type="subcellular location">
    <subcellularLocation>
        <location evidence="7">Cytoplasm</location>
    </subcellularLocation>
</comment>
<evidence type="ECO:0000313" key="9">
    <source>
        <dbReference type="EMBL" id="NDV42121.1"/>
    </source>
</evidence>
<dbReference type="HAMAP" id="MF_00009">
    <property type="entry name" value="Endoribonucl_YbeY"/>
    <property type="match status" value="1"/>
</dbReference>
<dbReference type="Pfam" id="PF02130">
    <property type="entry name" value="YbeY"/>
    <property type="match status" value="1"/>
</dbReference>
<feature type="binding site" evidence="7">
    <location>
        <position position="109"/>
    </location>
    <ligand>
        <name>Zn(2+)</name>
        <dbReference type="ChEBI" id="CHEBI:29105"/>
        <note>catalytic</note>
    </ligand>
</feature>
<evidence type="ECO:0000256" key="3">
    <source>
        <dbReference type="ARBA" id="ARBA00022723"/>
    </source>
</evidence>
<dbReference type="Proteomes" id="UP000468707">
    <property type="component" value="Unassembled WGS sequence"/>
</dbReference>
<dbReference type="PROSITE" id="PS01306">
    <property type="entry name" value="UPF0054"/>
    <property type="match status" value="1"/>
</dbReference>